<evidence type="ECO:0000313" key="2">
    <source>
        <dbReference type="WBParaSite" id="MBELARI_LOCUS13625"/>
    </source>
</evidence>
<accession>A0AAF3EI05</accession>
<sequence>MSARVYFFPELGNFQDRGTRIRYGFSFTYGTVENVFRYPHHNQARQFIVTSTKRKRLPPLDDDETGRIIVKGVTLLDSPAVDGTTCM</sequence>
<proteinExistence type="predicted"/>
<dbReference type="AlphaFoldDB" id="A0AAF3EI05"/>
<protein>
    <submittedName>
        <fullName evidence="2">Uncharacterized protein</fullName>
    </submittedName>
</protein>
<dbReference type="WBParaSite" id="MBELARI_LOCUS13625">
    <property type="protein sequence ID" value="MBELARI_LOCUS13625"/>
    <property type="gene ID" value="MBELARI_LOCUS13625"/>
</dbReference>
<reference evidence="2" key="1">
    <citation type="submission" date="2024-02" db="UniProtKB">
        <authorList>
            <consortium name="WormBaseParasite"/>
        </authorList>
    </citation>
    <scope>IDENTIFICATION</scope>
</reference>
<name>A0AAF3EI05_9BILA</name>
<dbReference type="Proteomes" id="UP000887575">
    <property type="component" value="Unassembled WGS sequence"/>
</dbReference>
<keyword evidence="1" id="KW-1185">Reference proteome</keyword>
<organism evidence="1 2">
    <name type="scientific">Mesorhabditis belari</name>
    <dbReference type="NCBI Taxonomy" id="2138241"/>
    <lineage>
        <taxon>Eukaryota</taxon>
        <taxon>Metazoa</taxon>
        <taxon>Ecdysozoa</taxon>
        <taxon>Nematoda</taxon>
        <taxon>Chromadorea</taxon>
        <taxon>Rhabditida</taxon>
        <taxon>Rhabditina</taxon>
        <taxon>Rhabditomorpha</taxon>
        <taxon>Rhabditoidea</taxon>
        <taxon>Rhabditidae</taxon>
        <taxon>Mesorhabditinae</taxon>
        <taxon>Mesorhabditis</taxon>
    </lineage>
</organism>
<evidence type="ECO:0000313" key="1">
    <source>
        <dbReference type="Proteomes" id="UP000887575"/>
    </source>
</evidence>